<accession>W6YYM2</accession>
<gene>
    <name evidence="2" type="ORF">COCCADRAFT_87803</name>
</gene>
<protein>
    <submittedName>
        <fullName evidence="2">Uncharacterized protein</fullName>
    </submittedName>
</protein>
<reference evidence="2 3" key="1">
    <citation type="journal article" date="2013" name="PLoS Genet.">
        <title>Comparative genome structure, secondary metabolite, and effector coding capacity across Cochliobolus pathogens.</title>
        <authorList>
            <person name="Condon B.J."/>
            <person name="Leng Y."/>
            <person name="Wu D."/>
            <person name="Bushley K.E."/>
            <person name="Ohm R.A."/>
            <person name="Otillar R."/>
            <person name="Martin J."/>
            <person name="Schackwitz W."/>
            <person name="Grimwood J."/>
            <person name="MohdZainudin N."/>
            <person name="Xue C."/>
            <person name="Wang R."/>
            <person name="Manning V.A."/>
            <person name="Dhillon B."/>
            <person name="Tu Z.J."/>
            <person name="Steffenson B.J."/>
            <person name="Salamov A."/>
            <person name="Sun H."/>
            <person name="Lowry S."/>
            <person name="LaButti K."/>
            <person name="Han J."/>
            <person name="Copeland A."/>
            <person name="Lindquist E."/>
            <person name="Barry K."/>
            <person name="Schmutz J."/>
            <person name="Baker S.E."/>
            <person name="Ciuffetti L.M."/>
            <person name="Grigoriev I.V."/>
            <person name="Zhong S."/>
            <person name="Turgeon B.G."/>
        </authorList>
    </citation>
    <scope>NUCLEOTIDE SEQUENCE [LARGE SCALE GENOMIC DNA]</scope>
    <source>
        <strain evidence="2 3">26-R-13</strain>
    </source>
</reference>
<evidence type="ECO:0000313" key="3">
    <source>
        <dbReference type="Proteomes" id="UP000053841"/>
    </source>
</evidence>
<name>W6YYM2_COCC2</name>
<keyword evidence="3" id="KW-1185">Reference proteome</keyword>
<sequence length="58" mass="6286">MAISLNELGEKGKDVNAHQSMRNGPSYSGPIKGIQTSISEWRLLLVHVIGEYCACLAV</sequence>
<dbReference type="Proteomes" id="UP000053841">
    <property type="component" value="Unassembled WGS sequence"/>
</dbReference>
<feature type="region of interest" description="Disordered" evidence="1">
    <location>
        <begin position="1"/>
        <end position="24"/>
    </location>
</feature>
<dbReference type="HOGENOM" id="CLU_2978788_0_0_1"/>
<proteinExistence type="predicted"/>
<dbReference type="KEGG" id="bze:COCCADRAFT_87803"/>
<dbReference type="AlphaFoldDB" id="W6YYM2"/>
<dbReference type="GeneID" id="19152435"/>
<evidence type="ECO:0000256" key="1">
    <source>
        <dbReference type="SAM" id="MobiDB-lite"/>
    </source>
</evidence>
<dbReference type="EMBL" id="KI964560">
    <property type="protein sequence ID" value="EUC36556.1"/>
    <property type="molecule type" value="Genomic_DNA"/>
</dbReference>
<evidence type="ECO:0000313" key="2">
    <source>
        <dbReference type="EMBL" id="EUC36556.1"/>
    </source>
</evidence>
<dbReference type="RefSeq" id="XP_007709160.1">
    <property type="nucleotide sequence ID" value="XM_007710970.1"/>
</dbReference>
<organism evidence="2 3">
    <name type="scientific">Cochliobolus carbonum (strain 26-R-13)</name>
    <name type="common">Maize leaf spot fungus</name>
    <name type="synonym">Bipolaris zeicola</name>
    <dbReference type="NCBI Taxonomy" id="930089"/>
    <lineage>
        <taxon>Eukaryota</taxon>
        <taxon>Fungi</taxon>
        <taxon>Dikarya</taxon>
        <taxon>Ascomycota</taxon>
        <taxon>Pezizomycotina</taxon>
        <taxon>Dothideomycetes</taxon>
        <taxon>Pleosporomycetidae</taxon>
        <taxon>Pleosporales</taxon>
        <taxon>Pleosporineae</taxon>
        <taxon>Pleosporaceae</taxon>
        <taxon>Bipolaris</taxon>
    </lineage>
</organism>